<name>A0A9W6UL20_9ACTN</name>
<keyword evidence="1" id="KW-0472">Membrane</keyword>
<reference evidence="2" key="1">
    <citation type="submission" date="2023-02" db="EMBL/GenBank/DDBJ databases">
        <title>Kitasatospora phosalacinea NBRC 14362.</title>
        <authorList>
            <person name="Ichikawa N."/>
            <person name="Sato H."/>
            <person name="Tonouchi N."/>
        </authorList>
    </citation>
    <scope>NUCLEOTIDE SEQUENCE</scope>
    <source>
        <strain evidence="2">NBRC 14362</strain>
    </source>
</reference>
<evidence type="ECO:0000256" key="1">
    <source>
        <dbReference type="SAM" id="Phobius"/>
    </source>
</evidence>
<evidence type="ECO:0000313" key="2">
    <source>
        <dbReference type="EMBL" id="GLW53981.1"/>
    </source>
</evidence>
<protein>
    <recommendedName>
        <fullName evidence="4">Holin</fullName>
    </recommendedName>
</protein>
<keyword evidence="1" id="KW-0812">Transmembrane</keyword>
<dbReference type="EMBL" id="BSRX01000009">
    <property type="protein sequence ID" value="GLW53981.1"/>
    <property type="molecule type" value="Genomic_DNA"/>
</dbReference>
<proteinExistence type="predicted"/>
<evidence type="ECO:0008006" key="4">
    <source>
        <dbReference type="Google" id="ProtNLM"/>
    </source>
</evidence>
<dbReference type="AlphaFoldDB" id="A0A9W6UL20"/>
<comment type="caution">
    <text evidence="2">The sequence shown here is derived from an EMBL/GenBank/DDBJ whole genome shotgun (WGS) entry which is preliminary data.</text>
</comment>
<keyword evidence="1" id="KW-1133">Transmembrane helix</keyword>
<gene>
    <name evidence="2" type="ORF">Kpho01_19920</name>
</gene>
<sequence>MTETTRRTIRTGLQTLFGLLAALPLLVSTAGIPQTVPSVALALTVATAVTRVMALPVVEQLLPAWLRTPSKEDTDR</sequence>
<dbReference type="Proteomes" id="UP001165143">
    <property type="component" value="Unassembled WGS sequence"/>
</dbReference>
<evidence type="ECO:0000313" key="3">
    <source>
        <dbReference type="Proteomes" id="UP001165143"/>
    </source>
</evidence>
<dbReference type="RefSeq" id="WP_033251370.1">
    <property type="nucleotide sequence ID" value="NZ_BSRX01000009.1"/>
</dbReference>
<feature type="transmembrane region" description="Helical" evidence="1">
    <location>
        <begin position="39"/>
        <end position="58"/>
    </location>
</feature>
<organism evidence="2 3">
    <name type="scientific">Kitasatospora phosalacinea</name>
    <dbReference type="NCBI Taxonomy" id="2065"/>
    <lineage>
        <taxon>Bacteria</taxon>
        <taxon>Bacillati</taxon>
        <taxon>Actinomycetota</taxon>
        <taxon>Actinomycetes</taxon>
        <taxon>Kitasatosporales</taxon>
        <taxon>Streptomycetaceae</taxon>
        <taxon>Kitasatospora</taxon>
    </lineage>
</organism>
<accession>A0A9W6UL20</accession>